<evidence type="ECO:0000256" key="12">
    <source>
        <dbReference type="PROSITE-ProRule" id="PRU10141"/>
    </source>
</evidence>
<evidence type="ECO:0000256" key="13">
    <source>
        <dbReference type="SAM" id="Phobius"/>
    </source>
</evidence>
<dbReference type="InterPro" id="IPR017441">
    <property type="entry name" value="Protein_kinase_ATP_BS"/>
</dbReference>
<accession>A0AAW1WDA4</accession>
<keyword evidence="6 12" id="KW-0547">Nucleotide-binding</keyword>
<dbReference type="PANTHER" id="PTHR27009">
    <property type="entry name" value="RUST RESISTANCE KINASE LR10-RELATED"/>
    <property type="match status" value="1"/>
</dbReference>
<gene>
    <name evidence="16" type="ORF">M0R45_030473</name>
</gene>
<dbReference type="PROSITE" id="PS00107">
    <property type="entry name" value="PROTEIN_KINASE_ATP"/>
    <property type="match status" value="1"/>
</dbReference>
<dbReference type="SMART" id="SM00220">
    <property type="entry name" value="S_TKc"/>
    <property type="match status" value="1"/>
</dbReference>
<dbReference type="GO" id="GO:0004674">
    <property type="term" value="F:protein serine/threonine kinase activity"/>
    <property type="evidence" value="ECO:0007669"/>
    <property type="project" value="UniProtKB-KW"/>
</dbReference>
<dbReference type="PROSITE" id="PS50011">
    <property type="entry name" value="PROTEIN_KINASE_DOM"/>
    <property type="match status" value="1"/>
</dbReference>
<dbReference type="Pfam" id="PF00069">
    <property type="entry name" value="Pkinase"/>
    <property type="match status" value="1"/>
</dbReference>
<keyword evidence="10 13" id="KW-0472">Membrane</keyword>
<dbReference type="InterPro" id="IPR025287">
    <property type="entry name" value="WAK_GUB"/>
</dbReference>
<dbReference type="EMBL" id="JBEDUW010000006">
    <property type="protein sequence ID" value="KAK9921985.1"/>
    <property type="molecule type" value="Genomic_DNA"/>
</dbReference>
<evidence type="ECO:0000256" key="3">
    <source>
        <dbReference type="ARBA" id="ARBA00022679"/>
    </source>
</evidence>
<sequence length="666" mass="75392">MSGGILLFAAYTTLLLILPPSFVGSQSSCALSCGNINIAAPFRLQGDLEGCGNKRYELSCEAKITVLYLYSGKYYVQAINYDNFTIRLMDAGVGDINYNFSNPLYTLAGPNFSYRDSYSYFDDYGDIGLLSVPIIFFSCVNTVNSPLFVETAPCINKTMHSNSYFIVPVPNTPGTVFPFRPATWADSCKITLMVLASVSITEKPTMSCDVLYDELVHGFELSWYNYGCGRCGKDEMCQRYQYKNNTETLSCLRVYTGPWYKRIQRKIERVLIINYVYYRDEFLLQLILSGMAYFALFQAAKPLFGFPFAIALLIYKCRRRHLSMYENIEEFLQSNINLMPVRYSYADIKKMARGFKDKLGEGGYGTVYKAKLRSGHLVAIKMLGKSRANGQDFINEVATIGRIHHINVVQLIGFCVEGSNRALVYDFMPNGSLEKYIFSQQGAIFLSCEKIFKIALGVARGIDYLHRGCDMQILHFDIKPHNILLDENFTPKVSDFGLARLNPLDNSMVSLTAARGTMGYIAPELFYKNIGGISYKADVYSFGMLLMEMASRRKNLDSTVEHSSQFSQMHFPTWVSDQLSEGKDIEIGDATEEEMKIIKKMIIVALWCIQMKPSERPSMNKVVEMLEGEIESLQMPPKPFLYLQQIPSEDAEDNSNTILSSTTEWT</sequence>
<dbReference type="GO" id="GO:0030247">
    <property type="term" value="F:polysaccharide binding"/>
    <property type="evidence" value="ECO:0007669"/>
    <property type="project" value="InterPro"/>
</dbReference>
<evidence type="ECO:0000256" key="1">
    <source>
        <dbReference type="ARBA" id="ARBA00004479"/>
    </source>
</evidence>
<feature type="chain" id="PRO_5043777504" description="Protein kinase domain-containing protein" evidence="14">
    <location>
        <begin position="26"/>
        <end position="666"/>
    </location>
</feature>
<organism evidence="16 17">
    <name type="scientific">Rubus argutus</name>
    <name type="common">Southern blackberry</name>
    <dbReference type="NCBI Taxonomy" id="59490"/>
    <lineage>
        <taxon>Eukaryota</taxon>
        <taxon>Viridiplantae</taxon>
        <taxon>Streptophyta</taxon>
        <taxon>Embryophyta</taxon>
        <taxon>Tracheophyta</taxon>
        <taxon>Spermatophyta</taxon>
        <taxon>Magnoliopsida</taxon>
        <taxon>eudicotyledons</taxon>
        <taxon>Gunneridae</taxon>
        <taxon>Pentapetalae</taxon>
        <taxon>rosids</taxon>
        <taxon>fabids</taxon>
        <taxon>Rosales</taxon>
        <taxon>Rosaceae</taxon>
        <taxon>Rosoideae</taxon>
        <taxon>Rosoideae incertae sedis</taxon>
        <taxon>Rubus</taxon>
    </lineage>
</organism>
<evidence type="ECO:0000313" key="16">
    <source>
        <dbReference type="EMBL" id="KAK9921985.1"/>
    </source>
</evidence>
<evidence type="ECO:0000259" key="15">
    <source>
        <dbReference type="PROSITE" id="PS50011"/>
    </source>
</evidence>
<proteinExistence type="predicted"/>
<reference evidence="16 17" key="1">
    <citation type="journal article" date="2023" name="G3 (Bethesda)">
        <title>A chromosome-length genome assembly and annotation of blackberry (Rubus argutus, cv. 'Hillquist').</title>
        <authorList>
            <person name="Bruna T."/>
            <person name="Aryal R."/>
            <person name="Dudchenko O."/>
            <person name="Sargent D.J."/>
            <person name="Mead D."/>
            <person name="Buti M."/>
            <person name="Cavallini A."/>
            <person name="Hytonen T."/>
            <person name="Andres J."/>
            <person name="Pham M."/>
            <person name="Weisz D."/>
            <person name="Mascagni F."/>
            <person name="Usai G."/>
            <person name="Natali L."/>
            <person name="Bassil N."/>
            <person name="Fernandez G.E."/>
            <person name="Lomsadze A."/>
            <person name="Armour M."/>
            <person name="Olukolu B."/>
            <person name="Poorten T."/>
            <person name="Britton C."/>
            <person name="Davik J."/>
            <person name="Ashrafi H."/>
            <person name="Aiden E.L."/>
            <person name="Borodovsky M."/>
            <person name="Worthington M."/>
        </authorList>
    </citation>
    <scope>NUCLEOTIDE SEQUENCE [LARGE SCALE GENOMIC DNA]</scope>
    <source>
        <strain evidence="16">PI 553951</strain>
    </source>
</reference>
<keyword evidence="2" id="KW-0723">Serine/threonine-protein kinase</keyword>
<feature type="transmembrane region" description="Helical" evidence="13">
    <location>
        <begin position="291"/>
        <end position="315"/>
    </location>
</feature>
<feature type="binding site" evidence="12">
    <location>
        <position position="381"/>
    </location>
    <ligand>
        <name>ATP</name>
        <dbReference type="ChEBI" id="CHEBI:30616"/>
    </ligand>
</feature>
<name>A0AAW1WDA4_RUBAR</name>
<evidence type="ECO:0000256" key="11">
    <source>
        <dbReference type="ARBA" id="ARBA00023180"/>
    </source>
</evidence>
<evidence type="ECO:0000256" key="10">
    <source>
        <dbReference type="ARBA" id="ARBA00023136"/>
    </source>
</evidence>
<dbReference type="Gene3D" id="3.30.200.20">
    <property type="entry name" value="Phosphorylase Kinase, domain 1"/>
    <property type="match status" value="1"/>
</dbReference>
<evidence type="ECO:0000256" key="5">
    <source>
        <dbReference type="ARBA" id="ARBA00022729"/>
    </source>
</evidence>
<evidence type="ECO:0000313" key="17">
    <source>
        <dbReference type="Proteomes" id="UP001457282"/>
    </source>
</evidence>
<keyword evidence="3" id="KW-0808">Transferase</keyword>
<keyword evidence="9 13" id="KW-1133">Transmembrane helix</keyword>
<dbReference type="GO" id="GO:0005524">
    <property type="term" value="F:ATP binding"/>
    <property type="evidence" value="ECO:0007669"/>
    <property type="project" value="UniProtKB-UniRule"/>
</dbReference>
<keyword evidence="4 13" id="KW-0812">Transmembrane</keyword>
<evidence type="ECO:0000256" key="4">
    <source>
        <dbReference type="ARBA" id="ARBA00022692"/>
    </source>
</evidence>
<dbReference type="SUPFAM" id="SSF56112">
    <property type="entry name" value="Protein kinase-like (PK-like)"/>
    <property type="match status" value="1"/>
</dbReference>
<dbReference type="Proteomes" id="UP001457282">
    <property type="component" value="Unassembled WGS sequence"/>
</dbReference>
<dbReference type="FunFam" id="1.10.510.10:FF:000590">
    <property type="entry name" value="PR5-like receptor kinase"/>
    <property type="match status" value="1"/>
</dbReference>
<evidence type="ECO:0000256" key="6">
    <source>
        <dbReference type="ARBA" id="ARBA00022741"/>
    </source>
</evidence>
<feature type="domain" description="Protein kinase" evidence="15">
    <location>
        <begin position="353"/>
        <end position="641"/>
    </location>
</feature>
<keyword evidence="5 14" id="KW-0732">Signal</keyword>
<dbReference type="InterPro" id="IPR000719">
    <property type="entry name" value="Prot_kinase_dom"/>
</dbReference>
<comment type="subcellular location">
    <subcellularLocation>
        <location evidence="1">Membrane</location>
        <topology evidence="1">Single-pass type I membrane protein</topology>
    </subcellularLocation>
</comment>
<dbReference type="InterPro" id="IPR011009">
    <property type="entry name" value="Kinase-like_dom_sf"/>
</dbReference>
<dbReference type="InterPro" id="IPR045874">
    <property type="entry name" value="LRK10/LRL21-25-like"/>
</dbReference>
<keyword evidence="8 12" id="KW-0067">ATP-binding</keyword>
<dbReference type="Pfam" id="PF13947">
    <property type="entry name" value="GUB_WAK_bind"/>
    <property type="match status" value="1"/>
</dbReference>
<comment type="caution">
    <text evidence="16">The sequence shown here is derived from an EMBL/GenBank/DDBJ whole genome shotgun (WGS) entry which is preliminary data.</text>
</comment>
<feature type="signal peptide" evidence="14">
    <location>
        <begin position="1"/>
        <end position="25"/>
    </location>
</feature>
<evidence type="ECO:0000256" key="14">
    <source>
        <dbReference type="SAM" id="SignalP"/>
    </source>
</evidence>
<evidence type="ECO:0000256" key="9">
    <source>
        <dbReference type="ARBA" id="ARBA00022989"/>
    </source>
</evidence>
<dbReference type="AlphaFoldDB" id="A0AAW1WDA4"/>
<evidence type="ECO:0000256" key="7">
    <source>
        <dbReference type="ARBA" id="ARBA00022777"/>
    </source>
</evidence>
<dbReference type="InterPro" id="IPR008271">
    <property type="entry name" value="Ser/Thr_kinase_AS"/>
</dbReference>
<dbReference type="FunFam" id="3.30.200.20:FF:000178">
    <property type="entry name" value="serine/threonine-protein kinase PBS1-like"/>
    <property type="match status" value="1"/>
</dbReference>
<keyword evidence="7" id="KW-0418">Kinase</keyword>
<evidence type="ECO:0000256" key="8">
    <source>
        <dbReference type="ARBA" id="ARBA00022840"/>
    </source>
</evidence>
<keyword evidence="11" id="KW-0325">Glycoprotein</keyword>
<protein>
    <recommendedName>
        <fullName evidence="15">Protein kinase domain-containing protein</fullName>
    </recommendedName>
</protein>
<dbReference type="PROSITE" id="PS00108">
    <property type="entry name" value="PROTEIN_KINASE_ST"/>
    <property type="match status" value="1"/>
</dbReference>
<keyword evidence="17" id="KW-1185">Reference proteome</keyword>
<evidence type="ECO:0000256" key="2">
    <source>
        <dbReference type="ARBA" id="ARBA00022527"/>
    </source>
</evidence>
<dbReference type="Gene3D" id="1.10.510.10">
    <property type="entry name" value="Transferase(Phosphotransferase) domain 1"/>
    <property type="match status" value="1"/>
</dbReference>
<dbReference type="CDD" id="cd14066">
    <property type="entry name" value="STKc_IRAK"/>
    <property type="match status" value="1"/>
</dbReference>
<dbReference type="GO" id="GO:0016020">
    <property type="term" value="C:membrane"/>
    <property type="evidence" value="ECO:0007669"/>
    <property type="project" value="UniProtKB-SubCell"/>
</dbReference>